<accession>A0A368RLM6</accession>
<dbReference type="EMBL" id="CM003533">
    <property type="protein sequence ID" value="RCV31061.1"/>
    <property type="molecule type" value="Genomic_DNA"/>
</dbReference>
<feature type="compositionally biased region" description="Low complexity" evidence="1">
    <location>
        <begin position="1"/>
        <end position="20"/>
    </location>
</feature>
<organism evidence="3">
    <name type="scientific">Setaria italica</name>
    <name type="common">Foxtail millet</name>
    <name type="synonym">Panicum italicum</name>
    <dbReference type="NCBI Taxonomy" id="4555"/>
    <lineage>
        <taxon>Eukaryota</taxon>
        <taxon>Viridiplantae</taxon>
        <taxon>Streptophyta</taxon>
        <taxon>Embryophyta</taxon>
        <taxon>Tracheophyta</taxon>
        <taxon>Spermatophyta</taxon>
        <taxon>Magnoliopsida</taxon>
        <taxon>Liliopsida</taxon>
        <taxon>Poales</taxon>
        <taxon>Poaceae</taxon>
        <taxon>PACMAD clade</taxon>
        <taxon>Panicoideae</taxon>
        <taxon>Panicodae</taxon>
        <taxon>Paniceae</taxon>
        <taxon>Cenchrinae</taxon>
        <taxon>Setaria</taxon>
    </lineage>
</organism>
<name>A0A368RLM6_SETIT</name>
<keyword evidence="2" id="KW-1133">Transmembrane helix</keyword>
<keyword evidence="2" id="KW-0812">Transmembrane</keyword>
<dbReference type="AlphaFoldDB" id="A0A368RLM6"/>
<gene>
    <name evidence="3" type="ORF">SETIT_6G146200v2</name>
</gene>
<reference evidence="3" key="1">
    <citation type="journal article" date="2012" name="Nat. Biotechnol.">
        <title>Reference genome sequence of the model plant Setaria.</title>
        <authorList>
            <person name="Bennetzen J.L."/>
            <person name="Schmutz J."/>
            <person name="Wang H."/>
            <person name="Percifield R."/>
            <person name="Hawkins J."/>
            <person name="Pontaroli A.C."/>
            <person name="Estep M."/>
            <person name="Feng L."/>
            <person name="Vaughn J.N."/>
            <person name="Grimwood J."/>
            <person name="Jenkins J."/>
            <person name="Barry K."/>
            <person name="Lindquist E."/>
            <person name="Hellsten U."/>
            <person name="Deshpande S."/>
            <person name="Wang X."/>
            <person name="Wu X."/>
            <person name="Mitros T."/>
            <person name="Triplett J."/>
            <person name="Yang X."/>
            <person name="Ye C.Y."/>
            <person name="Mauro-Herrera M."/>
            <person name="Wang L."/>
            <person name="Li P."/>
            <person name="Sharma M."/>
            <person name="Sharma R."/>
            <person name="Ronald P.C."/>
            <person name="Panaud O."/>
            <person name="Kellogg E.A."/>
            <person name="Brutnell T.P."/>
            <person name="Doust A.N."/>
            <person name="Tuskan G.A."/>
            <person name="Rokhsar D."/>
            <person name="Devos K.M."/>
        </authorList>
    </citation>
    <scope>NUCLEOTIDE SEQUENCE [LARGE SCALE GENOMIC DNA]</scope>
    <source>
        <strain evidence="3">Yugu1</strain>
    </source>
</reference>
<reference evidence="3" key="2">
    <citation type="submission" date="2015-07" db="EMBL/GenBank/DDBJ databases">
        <authorList>
            <person name="Noorani M."/>
        </authorList>
    </citation>
    <scope>NUCLEOTIDE SEQUENCE</scope>
    <source>
        <strain evidence="3">Yugu1</strain>
    </source>
</reference>
<evidence type="ECO:0000256" key="1">
    <source>
        <dbReference type="SAM" id="MobiDB-lite"/>
    </source>
</evidence>
<keyword evidence="2" id="KW-0472">Membrane</keyword>
<proteinExistence type="predicted"/>
<sequence>MADSTAPAAATTPLLAPPATVDQPRAPAAGEMDALRGLLPAGDDAAPLAIVAAMWANQAASGAAVAARWVRGEGSRAVVLAEQASYAAFVAMGLLLPLAYQRLAHRFNVAHAAPPAQQARERRSVPARVGLGQDGRLTPGPLLVILFCCMLMAVHWLVPAKGSCFEKVSTGLGDLGTIFASVTLCWVILPNLAIILLRAPAN</sequence>
<evidence type="ECO:0000256" key="2">
    <source>
        <dbReference type="SAM" id="Phobius"/>
    </source>
</evidence>
<feature type="region of interest" description="Disordered" evidence="1">
    <location>
        <begin position="1"/>
        <end position="25"/>
    </location>
</feature>
<dbReference type="OrthoDB" id="10565028at2759"/>
<evidence type="ECO:0000313" key="3">
    <source>
        <dbReference type="EMBL" id="RCV31061.1"/>
    </source>
</evidence>
<protein>
    <submittedName>
        <fullName evidence="3">Uncharacterized protein</fullName>
    </submittedName>
</protein>
<feature type="transmembrane region" description="Helical" evidence="2">
    <location>
        <begin position="178"/>
        <end position="197"/>
    </location>
</feature>
<feature type="transmembrane region" description="Helical" evidence="2">
    <location>
        <begin position="140"/>
        <end position="158"/>
    </location>
</feature>